<dbReference type="AlphaFoldDB" id="A0A9D9HK13"/>
<evidence type="ECO:0000313" key="3">
    <source>
        <dbReference type="EMBL" id="MBO8455273.1"/>
    </source>
</evidence>
<protein>
    <recommendedName>
        <fullName evidence="2">BACON domain-containing protein</fullName>
    </recommendedName>
</protein>
<dbReference type="InterPro" id="IPR013783">
    <property type="entry name" value="Ig-like_fold"/>
</dbReference>
<dbReference type="Gene3D" id="2.20.110.10">
    <property type="entry name" value="Histone H3 K4-specific methyltransferase SET7/9 N-terminal domain"/>
    <property type="match status" value="1"/>
</dbReference>
<dbReference type="InterPro" id="IPR032675">
    <property type="entry name" value="LRR_dom_sf"/>
</dbReference>
<dbReference type="Gene3D" id="3.80.10.10">
    <property type="entry name" value="Ribonuclease Inhibitor"/>
    <property type="match status" value="1"/>
</dbReference>
<evidence type="ECO:0000259" key="2">
    <source>
        <dbReference type="Pfam" id="PF13004"/>
    </source>
</evidence>
<dbReference type="Gene3D" id="2.60.40.10">
    <property type="entry name" value="Immunoglobulins"/>
    <property type="match status" value="1"/>
</dbReference>
<feature type="domain" description="BACON" evidence="2">
    <location>
        <begin position="598"/>
        <end position="647"/>
    </location>
</feature>
<reference evidence="3" key="1">
    <citation type="submission" date="2020-10" db="EMBL/GenBank/DDBJ databases">
        <authorList>
            <person name="Gilroy R."/>
        </authorList>
    </citation>
    <scope>NUCLEOTIDE SEQUENCE</scope>
    <source>
        <strain evidence="3">B1-3475</strain>
    </source>
</reference>
<keyword evidence="1" id="KW-0732">Signal</keyword>
<reference evidence="3" key="2">
    <citation type="journal article" date="2021" name="PeerJ">
        <title>Extensive microbial diversity within the chicken gut microbiome revealed by metagenomics and culture.</title>
        <authorList>
            <person name="Gilroy R."/>
            <person name="Ravi A."/>
            <person name="Getino M."/>
            <person name="Pursley I."/>
            <person name="Horton D.L."/>
            <person name="Alikhan N.F."/>
            <person name="Baker D."/>
            <person name="Gharbi K."/>
            <person name="Hall N."/>
            <person name="Watson M."/>
            <person name="Adriaenssens E.M."/>
            <person name="Foster-Nyarko E."/>
            <person name="Jarju S."/>
            <person name="Secka A."/>
            <person name="Antonio M."/>
            <person name="Oren A."/>
            <person name="Chaudhuri R.R."/>
            <person name="La Ragione R."/>
            <person name="Hildebrand F."/>
            <person name="Pallen M.J."/>
        </authorList>
    </citation>
    <scope>NUCLEOTIDE SEQUENCE</scope>
    <source>
        <strain evidence="3">B1-3475</strain>
    </source>
</reference>
<feature type="chain" id="PRO_5039326000" description="BACON domain-containing protein" evidence="1">
    <location>
        <begin position="21"/>
        <end position="786"/>
    </location>
</feature>
<feature type="signal peptide" evidence="1">
    <location>
        <begin position="1"/>
        <end position="20"/>
    </location>
</feature>
<dbReference type="InterPro" id="IPR024361">
    <property type="entry name" value="BACON"/>
</dbReference>
<evidence type="ECO:0000256" key="1">
    <source>
        <dbReference type="SAM" id="SignalP"/>
    </source>
</evidence>
<name>A0A9D9HK13_9BACT</name>
<comment type="caution">
    <text evidence="3">The sequence shown here is derived from an EMBL/GenBank/DDBJ whole genome shotgun (WGS) entry which is preliminary data.</text>
</comment>
<gene>
    <name evidence="3" type="ORF">IAC08_02570</name>
</gene>
<dbReference type="Proteomes" id="UP000823617">
    <property type="component" value="Unassembled WGS sequence"/>
</dbReference>
<sequence length="786" mass="87792">MKTFALTAILALISSLSLTAKEPVSFDGNRLTYTEGGQTFNFRRIGERQLMLMPGSYSGSVVIPAGIDTDDGLYTVTSIGPGALTGRWLKSVVIPHTVTTLENPFGDYTYDYAPLDSIRFLSRPLRFHGGISYGALAGLKEKRAVTKGERIRVAGQEYSVINTIPIPYLLAVADEKGRVGAITYGGIIVLPFEYEDIGYGCNYAAAARKDGKWGVVDYRGNVLIPFTYESEWKLGFGDKLGKKIDKAFSKLYKDDAGFMSGEISKIREAADLDYLLWISGYEEQEQEHSTYISETDMFLSLMYGIDMDEYFEDADTLLLQIDSLMDCGKSAEAKDVYRTYVSLYGFSAEAEDSFAKAGCLDYTSRDTVDMSWNQGQYSGQIDEFGIPHGKGLLRKEKFTGRAGSTDNGEEEEEYFISDTYRGLWIKGKIYGPCEMQRANVDVAGDRKDVRRLFDFSGYIVGDEVSGNAEMDYARDFMTDFGPVRYYGEISGWMRNGKGKARSDKNGWTYEGEWARDRWNGHGTLTYDEGIVIEGSFRNGEIFGEFVRRDPDGSVNRGTIGDARYLTVNDEEKIAENISHYSASRSYTVDTDWSSYEITGLPDWITVSGSSSSSFILDIAENPSRDSRSATVTVSAGGLSATIDITQEGDRYARSGSISNSWAAFNVVRNMGMYMSQGMEIHTAFSLDNLNGRQCQITVYFEFSNGQKLRDINSSFCTTDGYVSVYENFTPPYTSSLYNDYSLYIPYSELHLAPGQHQLRYYVCIFDMSAGNAVATSDYVYFSLTTW</sequence>
<proteinExistence type="predicted"/>
<dbReference type="CDD" id="cd14948">
    <property type="entry name" value="BACON"/>
    <property type="match status" value="1"/>
</dbReference>
<dbReference type="SUPFAM" id="SSF82185">
    <property type="entry name" value="Histone H3 K4-specific methyltransferase SET7/9 N-terminal domain"/>
    <property type="match status" value="1"/>
</dbReference>
<dbReference type="EMBL" id="JADIMK010000022">
    <property type="protein sequence ID" value="MBO8455273.1"/>
    <property type="molecule type" value="Genomic_DNA"/>
</dbReference>
<dbReference type="Pfam" id="PF13004">
    <property type="entry name" value="BACON"/>
    <property type="match status" value="1"/>
</dbReference>
<organism evidence="3 4">
    <name type="scientific">Candidatus Cryptobacteroides intestinigallinarum</name>
    <dbReference type="NCBI Taxonomy" id="2840767"/>
    <lineage>
        <taxon>Bacteria</taxon>
        <taxon>Pseudomonadati</taxon>
        <taxon>Bacteroidota</taxon>
        <taxon>Bacteroidia</taxon>
        <taxon>Bacteroidales</taxon>
        <taxon>Candidatus Cryptobacteroides</taxon>
    </lineage>
</organism>
<evidence type="ECO:0000313" key="4">
    <source>
        <dbReference type="Proteomes" id="UP000823617"/>
    </source>
</evidence>
<accession>A0A9D9HK13</accession>